<feature type="compositionally biased region" description="Basic and acidic residues" evidence="1">
    <location>
        <begin position="68"/>
        <end position="96"/>
    </location>
</feature>
<sequence>MIMIYVQFGVSGLDEFQIMSKALVTRSRWQKGLRELPRLKSIGGQRAASMGQVAETITTLKQQLAEKDAKHARSIDETQRQMAEKEAENRQLEETQRQLNEQNRIL</sequence>
<dbReference type="Proteomes" id="UP000237105">
    <property type="component" value="Unassembled WGS sequence"/>
</dbReference>
<evidence type="ECO:0000256" key="1">
    <source>
        <dbReference type="SAM" id="MobiDB-lite"/>
    </source>
</evidence>
<dbReference type="EMBL" id="JXTB01000044">
    <property type="protein sequence ID" value="PON71548.1"/>
    <property type="molecule type" value="Genomic_DNA"/>
</dbReference>
<feature type="compositionally biased region" description="Polar residues" evidence="1">
    <location>
        <begin position="97"/>
        <end position="106"/>
    </location>
</feature>
<name>A0A2P5DE49_PARAD</name>
<keyword evidence="3" id="KW-1185">Reference proteome</keyword>
<dbReference type="AlphaFoldDB" id="A0A2P5DE49"/>
<reference evidence="3" key="1">
    <citation type="submission" date="2016-06" db="EMBL/GenBank/DDBJ databases">
        <title>Parallel loss of symbiosis genes in relatives of nitrogen-fixing non-legume Parasponia.</title>
        <authorList>
            <person name="Van Velzen R."/>
            <person name="Holmer R."/>
            <person name="Bu F."/>
            <person name="Rutten L."/>
            <person name="Van Zeijl A."/>
            <person name="Liu W."/>
            <person name="Santuari L."/>
            <person name="Cao Q."/>
            <person name="Sharma T."/>
            <person name="Shen D."/>
            <person name="Roswanjaya Y."/>
            <person name="Wardhani T."/>
            <person name="Kalhor M.S."/>
            <person name="Jansen J."/>
            <person name="Van den Hoogen J."/>
            <person name="Gungor B."/>
            <person name="Hartog M."/>
            <person name="Hontelez J."/>
            <person name="Verver J."/>
            <person name="Yang W.-C."/>
            <person name="Schijlen E."/>
            <person name="Repin R."/>
            <person name="Schilthuizen M."/>
            <person name="Schranz E."/>
            <person name="Heidstra R."/>
            <person name="Miyata K."/>
            <person name="Fedorova E."/>
            <person name="Kohlen W."/>
            <person name="Bisseling T."/>
            <person name="Smit S."/>
            <person name="Geurts R."/>
        </authorList>
    </citation>
    <scope>NUCLEOTIDE SEQUENCE [LARGE SCALE GENOMIC DNA]</scope>
    <source>
        <strain evidence="3">cv. WU1-14</strain>
    </source>
</reference>
<gene>
    <name evidence="2" type="ORF">PanWU01x14_073450</name>
</gene>
<protein>
    <submittedName>
        <fullName evidence="2">Uncharacterized protein</fullName>
    </submittedName>
</protein>
<evidence type="ECO:0000313" key="3">
    <source>
        <dbReference type="Proteomes" id="UP000237105"/>
    </source>
</evidence>
<organism evidence="2 3">
    <name type="scientific">Parasponia andersonii</name>
    <name type="common">Sponia andersonii</name>
    <dbReference type="NCBI Taxonomy" id="3476"/>
    <lineage>
        <taxon>Eukaryota</taxon>
        <taxon>Viridiplantae</taxon>
        <taxon>Streptophyta</taxon>
        <taxon>Embryophyta</taxon>
        <taxon>Tracheophyta</taxon>
        <taxon>Spermatophyta</taxon>
        <taxon>Magnoliopsida</taxon>
        <taxon>eudicotyledons</taxon>
        <taxon>Gunneridae</taxon>
        <taxon>Pentapetalae</taxon>
        <taxon>rosids</taxon>
        <taxon>fabids</taxon>
        <taxon>Rosales</taxon>
        <taxon>Cannabaceae</taxon>
        <taxon>Parasponia</taxon>
    </lineage>
</organism>
<feature type="region of interest" description="Disordered" evidence="1">
    <location>
        <begin position="68"/>
        <end position="106"/>
    </location>
</feature>
<proteinExistence type="predicted"/>
<evidence type="ECO:0000313" key="2">
    <source>
        <dbReference type="EMBL" id="PON71548.1"/>
    </source>
</evidence>
<comment type="caution">
    <text evidence="2">The sequence shown here is derived from an EMBL/GenBank/DDBJ whole genome shotgun (WGS) entry which is preliminary data.</text>
</comment>
<accession>A0A2P5DE49</accession>